<dbReference type="SUPFAM" id="SSF63737">
    <property type="entry name" value="Leukotriene A4 hydrolase N-terminal domain"/>
    <property type="match status" value="1"/>
</dbReference>
<protein>
    <recommendedName>
        <fullName evidence="5 12">Aminopeptidase N</fullName>
        <ecNumber evidence="4 12">3.4.11.2</ecNumber>
    </recommendedName>
</protein>
<comment type="similarity">
    <text evidence="3">Belongs to the peptidase M1 family.</text>
</comment>
<feature type="domain" description="Peptidase M1 alanyl aminopeptidase C-terminal" evidence="15">
    <location>
        <begin position="528"/>
        <end position="853"/>
    </location>
</feature>
<evidence type="ECO:0000256" key="10">
    <source>
        <dbReference type="ARBA" id="ARBA00022833"/>
    </source>
</evidence>
<dbReference type="Pfam" id="PF11940">
    <property type="entry name" value="DUF3458"/>
    <property type="match status" value="1"/>
</dbReference>
<evidence type="ECO:0000256" key="5">
    <source>
        <dbReference type="ARBA" id="ARBA00015611"/>
    </source>
</evidence>
<feature type="domain" description="Aminopeptidase N-like N-terminal" evidence="16">
    <location>
        <begin position="23"/>
        <end position="191"/>
    </location>
</feature>
<dbReference type="Pfam" id="PF17900">
    <property type="entry name" value="Peptidase_M1_N"/>
    <property type="match status" value="1"/>
</dbReference>
<sequence length="891" mass="102040">MKNHSGIFRLSDYKILDYLIEHIDLEIDLSKKPVQSKALLTIKPNPKSKSYSTDLELDGENMILESISLDGKKLSLEEYEITKDSLIIKNLPQDRAFTLETTTRLGENTDLFGLYETEGTILVKAETEGLRRVLYCHDRPDNLATYKTTIIAKKEDYPVLLSNGSLAEQNDLGEGLHSVTWVDKVPKPSYLFALVAGKLQKSVAYFKTRSKRELPIEFYVPPAATAKCDFAKEVLKEAMRWEEETFDLECELPQHMVAGVDKYASGASEPTGLNLFNTANLFTTPETRTDTDFLRVLEVVAHEYFHYWSGDRVTIREWFNLPFKEGLTTFRAAMFRERLFGTDLIRILDGKNLDERAPRQDTYTNVRSLYTPAAYEKSADIFRMMMLFLGEEAFYRGMHQFLKENDGGAVTLEDVLRSLSKSTKNDMSSFLYWFTESGIPQITVTDEYDAEAKRYTLKFKTIDRKERPIPIVVGLLNNKGQEIQGDTMIMVDKSNMEFHFDHVDTRPVPSLLRSFSAPVTLDFAYNAEQLLLLMQHDSNIYNRCEAANKLITQKVKDYCSGKSMTLTHEFFNVYRSILNEKNSSLNYWLLAELIAIPSEEVLFSSMQNQDFEKIAEARQLIQNQLAKELKEDLVRIQKNLDTLPISQSSPFKSFDILSAGARRLRQVCHAFLVSIQSEKTEQQLIEQFANSLGKNMTDCISALNLLLSNNCSQSGRLLASFYELWQNDPSAVNYWFSVQAAAHSEHVVELVKQLMLHPAFDLSNPNKVNALLGTFIKNPYGFHSISGKGYQLIVDAILKLEKINPTLAANLTEKFNSWDKYDEKRQKLMLSQLEFMSTNAATADVRNMAKKELEKRKLDRPLLMQQMFFGTLSLTDSEILDKKEEKTYSCY</sequence>
<keyword evidence="7" id="KW-0645">Protease</keyword>
<evidence type="ECO:0000313" key="18">
    <source>
        <dbReference type="Proteomes" id="UP001320170"/>
    </source>
</evidence>
<dbReference type="Pfam" id="PF01433">
    <property type="entry name" value="Peptidase_M1"/>
    <property type="match status" value="1"/>
</dbReference>
<evidence type="ECO:0000256" key="12">
    <source>
        <dbReference type="NCBIfam" id="TIGR02414"/>
    </source>
</evidence>
<dbReference type="PANTHER" id="PTHR46322:SF1">
    <property type="entry name" value="PUROMYCIN-SENSITIVE AMINOPEPTIDASE"/>
    <property type="match status" value="1"/>
</dbReference>
<dbReference type="InterPro" id="IPR035414">
    <property type="entry name" value="Peptidase_M1_pepN_Ig-like"/>
</dbReference>
<keyword evidence="10" id="KW-0862">Zinc</keyword>
<keyword evidence="9 17" id="KW-0378">Hydrolase</keyword>
<dbReference type="InterPro" id="IPR014782">
    <property type="entry name" value="Peptidase_M1_dom"/>
</dbReference>
<evidence type="ECO:0000256" key="6">
    <source>
        <dbReference type="ARBA" id="ARBA00022438"/>
    </source>
</evidence>
<comment type="caution">
    <text evidence="17">The sequence shown here is derived from an EMBL/GenBank/DDBJ whole genome shotgun (WGS) entry which is preliminary data.</text>
</comment>
<dbReference type="Gene3D" id="1.25.50.10">
    <property type="entry name" value="Peptidase M1, alanyl aminopeptidase, C-terminal domain"/>
    <property type="match status" value="1"/>
</dbReference>
<dbReference type="PRINTS" id="PR00756">
    <property type="entry name" value="ALADIPTASE"/>
</dbReference>
<keyword evidence="8" id="KW-0479">Metal-binding</keyword>
<dbReference type="Gene3D" id="1.10.390.10">
    <property type="entry name" value="Neutral Protease Domain 2"/>
    <property type="match status" value="1"/>
</dbReference>
<dbReference type="InterPro" id="IPR042097">
    <property type="entry name" value="Aminopeptidase_N-like_N_sf"/>
</dbReference>
<evidence type="ECO:0000256" key="8">
    <source>
        <dbReference type="ARBA" id="ARBA00022723"/>
    </source>
</evidence>
<name>A0ABS8X2E8_9GAMM</name>
<reference evidence="17 18" key="1">
    <citation type="journal article" date="2024" name="Pathogens">
        <title>Characterization of a Novel Species of Legionella Isolated from a Healthcare Facility: Legionella resiliens sp. nov.</title>
        <authorList>
            <person name="Cristino S."/>
            <person name="Pascale M.R."/>
            <person name="Marino F."/>
            <person name="Derelitto C."/>
            <person name="Salaris S."/>
            <person name="Orsini M."/>
            <person name="Squarzoni S."/>
            <person name="Grottola A."/>
            <person name="Girolamini L."/>
        </authorList>
    </citation>
    <scope>NUCLEOTIDE SEQUENCE [LARGE SCALE GENOMIC DNA]</scope>
    <source>
        <strain evidence="17 18">8cVS16</strain>
    </source>
</reference>
<dbReference type="Gene3D" id="2.60.40.1730">
    <property type="entry name" value="tricorn interacting facor f3 domain"/>
    <property type="match status" value="1"/>
</dbReference>
<dbReference type="Pfam" id="PF17432">
    <property type="entry name" value="DUF3458_C"/>
    <property type="match status" value="1"/>
</dbReference>
<dbReference type="Gene3D" id="2.60.40.1840">
    <property type="match status" value="1"/>
</dbReference>
<dbReference type="Gene3D" id="3.30.2010.30">
    <property type="match status" value="1"/>
</dbReference>
<keyword evidence="18" id="KW-1185">Reference proteome</keyword>
<dbReference type="InterPro" id="IPR001930">
    <property type="entry name" value="Peptidase_M1"/>
</dbReference>
<dbReference type="RefSeq" id="WP_232890980.1">
    <property type="nucleotide sequence ID" value="NZ_JAJSPM010000008.1"/>
</dbReference>
<evidence type="ECO:0000259" key="14">
    <source>
        <dbReference type="Pfam" id="PF11940"/>
    </source>
</evidence>
<dbReference type="EMBL" id="JAJTND010000004">
    <property type="protein sequence ID" value="MCE3532915.1"/>
    <property type="molecule type" value="Genomic_DNA"/>
</dbReference>
<keyword evidence="11" id="KW-0482">Metalloprotease</keyword>
<dbReference type="InterPro" id="IPR038438">
    <property type="entry name" value="PepN_Ig-like_sf"/>
</dbReference>
<proteinExistence type="inferred from homology"/>
<evidence type="ECO:0000256" key="1">
    <source>
        <dbReference type="ARBA" id="ARBA00000098"/>
    </source>
</evidence>
<dbReference type="GO" id="GO:0016285">
    <property type="term" value="F:alanyl aminopeptidase activity"/>
    <property type="evidence" value="ECO:0007669"/>
    <property type="project" value="UniProtKB-EC"/>
</dbReference>
<gene>
    <name evidence="17" type="primary">pepN</name>
    <name evidence="17" type="ORF">LXO92_11060</name>
</gene>
<comment type="cofactor">
    <cofactor evidence="2">
        <name>Zn(2+)</name>
        <dbReference type="ChEBI" id="CHEBI:29105"/>
    </cofactor>
</comment>
<comment type="catalytic activity">
    <reaction evidence="1">
        <text>Release of an N-terminal amino acid, Xaa-|-Yaa- from a peptide, amide or arylamide. Xaa is preferably Ala, but may be most amino acids including Pro (slow action). When a terminal hydrophobic residue is followed by a prolyl residue, the two may be released as an intact Xaa-Pro dipeptide.</text>
        <dbReference type="EC" id="3.4.11.2"/>
    </reaction>
</comment>
<dbReference type="InterPro" id="IPR012779">
    <property type="entry name" value="Peptidase_M1_pepN"/>
</dbReference>
<dbReference type="Proteomes" id="UP001320170">
    <property type="component" value="Unassembled WGS sequence"/>
</dbReference>
<evidence type="ECO:0000259" key="13">
    <source>
        <dbReference type="Pfam" id="PF01433"/>
    </source>
</evidence>
<dbReference type="InterPro" id="IPR045357">
    <property type="entry name" value="Aminopeptidase_N-like_N"/>
</dbReference>
<dbReference type="PANTHER" id="PTHR46322">
    <property type="entry name" value="PUROMYCIN-SENSITIVE AMINOPEPTIDASE"/>
    <property type="match status" value="1"/>
</dbReference>
<keyword evidence="6 17" id="KW-0031">Aminopeptidase</keyword>
<dbReference type="InterPro" id="IPR037144">
    <property type="entry name" value="Peptidase_M1_pepN_C_sf"/>
</dbReference>
<evidence type="ECO:0000313" key="17">
    <source>
        <dbReference type="EMBL" id="MCE3532915.1"/>
    </source>
</evidence>
<evidence type="ECO:0000259" key="16">
    <source>
        <dbReference type="Pfam" id="PF17900"/>
    </source>
</evidence>
<dbReference type="EC" id="3.4.11.2" evidence="4 12"/>
<organism evidence="17 18">
    <name type="scientific">Legionella resiliens</name>
    <dbReference type="NCBI Taxonomy" id="2905958"/>
    <lineage>
        <taxon>Bacteria</taxon>
        <taxon>Pseudomonadati</taxon>
        <taxon>Pseudomonadota</taxon>
        <taxon>Gammaproteobacteria</taxon>
        <taxon>Legionellales</taxon>
        <taxon>Legionellaceae</taxon>
        <taxon>Legionella</taxon>
    </lineage>
</organism>
<evidence type="ECO:0000256" key="3">
    <source>
        <dbReference type="ARBA" id="ARBA00010136"/>
    </source>
</evidence>
<dbReference type="SUPFAM" id="SSF55486">
    <property type="entry name" value="Metalloproteases ('zincins'), catalytic domain"/>
    <property type="match status" value="1"/>
</dbReference>
<feature type="domain" description="Peptidase M1 membrane alanine aminopeptidase" evidence="13">
    <location>
        <begin position="230"/>
        <end position="431"/>
    </location>
</feature>
<accession>A0ABS8X2E8</accession>
<evidence type="ECO:0000256" key="9">
    <source>
        <dbReference type="ARBA" id="ARBA00022801"/>
    </source>
</evidence>
<evidence type="ECO:0000256" key="2">
    <source>
        <dbReference type="ARBA" id="ARBA00001947"/>
    </source>
</evidence>
<evidence type="ECO:0000256" key="7">
    <source>
        <dbReference type="ARBA" id="ARBA00022670"/>
    </source>
</evidence>
<dbReference type="NCBIfam" id="TIGR02414">
    <property type="entry name" value="pepN_proteo"/>
    <property type="match status" value="1"/>
</dbReference>
<evidence type="ECO:0000259" key="15">
    <source>
        <dbReference type="Pfam" id="PF17432"/>
    </source>
</evidence>
<evidence type="ECO:0000256" key="11">
    <source>
        <dbReference type="ARBA" id="ARBA00023049"/>
    </source>
</evidence>
<dbReference type="InterPro" id="IPR027268">
    <property type="entry name" value="Peptidase_M4/M1_CTD_sf"/>
</dbReference>
<evidence type="ECO:0000256" key="4">
    <source>
        <dbReference type="ARBA" id="ARBA00012564"/>
    </source>
</evidence>
<dbReference type="InterPro" id="IPR024601">
    <property type="entry name" value="Peptidase_M1_pepN_C"/>
</dbReference>
<feature type="domain" description="Peptidase M1 alanyl aminopeptidase Ig-like fold" evidence="14">
    <location>
        <begin position="438"/>
        <end position="523"/>
    </location>
</feature>